<accession>A0A3M0K8R3</accession>
<dbReference type="EMBL" id="QRBI01000116">
    <property type="protein sequence ID" value="RMC08931.1"/>
    <property type="molecule type" value="Genomic_DNA"/>
</dbReference>
<proteinExistence type="predicted"/>
<dbReference type="AlphaFoldDB" id="A0A3M0K8R3"/>
<reference evidence="1 2" key="1">
    <citation type="submission" date="2018-07" db="EMBL/GenBank/DDBJ databases">
        <title>A high quality draft genome assembly of the barn swallow (H. rustica rustica).</title>
        <authorList>
            <person name="Formenti G."/>
            <person name="Chiara M."/>
            <person name="Poveda L."/>
            <person name="Francoijs K.-J."/>
            <person name="Bonisoli-Alquati A."/>
            <person name="Canova L."/>
            <person name="Gianfranceschi L."/>
            <person name="Horner D.S."/>
            <person name="Saino N."/>
        </authorList>
    </citation>
    <scope>NUCLEOTIDE SEQUENCE [LARGE SCALE GENOMIC DNA]</scope>
    <source>
        <strain evidence="1">Chelidonia</strain>
        <tissue evidence="1">Blood</tissue>
    </source>
</reference>
<organism evidence="1 2">
    <name type="scientific">Hirundo rustica rustica</name>
    <dbReference type="NCBI Taxonomy" id="333673"/>
    <lineage>
        <taxon>Eukaryota</taxon>
        <taxon>Metazoa</taxon>
        <taxon>Chordata</taxon>
        <taxon>Craniata</taxon>
        <taxon>Vertebrata</taxon>
        <taxon>Euteleostomi</taxon>
        <taxon>Archelosauria</taxon>
        <taxon>Archosauria</taxon>
        <taxon>Dinosauria</taxon>
        <taxon>Saurischia</taxon>
        <taxon>Theropoda</taxon>
        <taxon>Coelurosauria</taxon>
        <taxon>Aves</taxon>
        <taxon>Neognathae</taxon>
        <taxon>Neoaves</taxon>
        <taxon>Telluraves</taxon>
        <taxon>Australaves</taxon>
        <taxon>Passeriformes</taxon>
        <taxon>Sylvioidea</taxon>
        <taxon>Hirundinidae</taxon>
        <taxon>Hirundo</taxon>
    </lineage>
</organism>
<dbReference type="Proteomes" id="UP000269221">
    <property type="component" value="Unassembled WGS sequence"/>
</dbReference>
<protein>
    <submittedName>
        <fullName evidence="1">Uncharacterized protein</fullName>
    </submittedName>
</protein>
<evidence type="ECO:0000313" key="1">
    <source>
        <dbReference type="EMBL" id="RMC08931.1"/>
    </source>
</evidence>
<gene>
    <name evidence="1" type="ORF">DUI87_13925</name>
</gene>
<comment type="caution">
    <text evidence="1">The sequence shown here is derived from an EMBL/GenBank/DDBJ whole genome shotgun (WGS) entry which is preliminary data.</text>
</comment>
<sequence length="135" mass="15586">MAPVLWLPDYHCSSESQIYSRKKLSLYKALPRTVPSMYQYIFRPLAISPSLPTTPHDNKNPLQELAQECNISRLKMNFEQKQYTAQLMVLESNTEGHNKFPLQPGAEVMDRLTGGDVLQQEFQQLNVKEEKSDKE</sequence>
<name>A0A3M0K8R3_HIRRU</name>
<evidence type="ECO:0000313" key="2">
    <source>
        <dbReference type="Proteomes" id="UP000269221"/>
    </source>
</evidence>
<keyword evidence="2" id="KW-1185">Reference proteome</keyword>